<comment type="caution">
    <text evidence="1">The sequence shown here is derived from an EMBL/GenBank/DDBJ whole genome shotgun (WGS) entry which is preliminary data.</text>
</comment>
<protein>
    <submittedName>
        <fullName evidence="1">Uncharacterized protein</fullName>
    </submittedName>
</protein>
<proteinExistence type="predicted"/>
<accession>A0AA88HVL9</accession>
<gene>
    <name evidence="1" type="ORF">QYM36_007269</name>
</gene>
<dbReference type="EMBL" id="JAVRJZ010000011">
    <property type="protein sequence ID" value="KAK2717064.1"/>
    <property type="molecule type" value="Genomic_DNA"/>
</dbReference>
<organism evidence="1 2">
    <name type="scientific">Artemia franciscana</name>
    <name type="common">Brine shrimp</name>
    <name type="synonym">Artemia sanfranciscana</name>
    <dbReference type="NCBI Taxonomy" id="6661"/>
    <lineage>
        <taxon>Eukaryota</taxon>
        <taxon>Metazoa</taxon>
        <taxon>Ecdysozoa</taxon>
        <taxon>Arthropoda</taxon>
        <taxon>Crustacea</taxon>
        <taxon>Branchiopoda</taxon>
        <taxon>Anostraca</taxon>
        <taxon>Artemiidae</taxon>
        <taxon>Artemia</taxon>
    </lineage>
</organism>
<sequence length="128" mass="14387">MKVFCVIVLDPFQGLPRQADETGTSSLKQKERFHLSVIVTLMDSLADFDSLINVELWMIMAEDGVTVGLIELLTGAYESTVTRIQDMVCDVSRTSKKAEFEINKSKAKVMKPKNQDIQLDNESVETDK</sequence>
<dbReference type="AlphaFoldDB" id="A0AA88HVL9"/>
<reference evidence="1" key="1">
    <citation type="submission" date="2023-07" db="EMBL/GenBank/DDBJ databases">
        <title>Chromosome-level genome assembly of Artemia franciscana.</title>
        <authorList>
            <person name="Jo E."/>
        </authorList>
    </citation>
    <scope>NUCLEOTIDE SEQUENCE</scope>
    <source>
        <tissue evidence="1">Whole body</tissue>
    </source>
</reference>
<name>A0AA88HVL9_ARTSF</name>
<evidence type="ECO:0000313" key="1">
    <source>
        <dbReference type="EMBL" id="KAK2717064.1"/>
    </source>
</evidence>
<dbReference type="Proteomes" id="UP001187531">
    <property type="component" value="Unassembled WGS sequence"/>
</dbReference>
<evidence type="ECO:0000313" key="2">
    <source>
        <dbReference type="Proteomes" id="UP001187531"/>
    </source>
</evidence>
<keyword evidence="2" id="KW-1185">Reference proteome</keyword>